<dbReference type="Proteomes" id="UP000016361">
    <property type="component" value="Unassembled WGS sequence"/>
</dbReference>
<dbReference type="PROSITE" id="PS51695">
    <property type="entry name" value="SEDOLISIN"/>
    <property type="match status" value="1"/>
</dbReference>
<dbReference type="PATRIC" id="fig|1423780.4.peg.158"/>
<evidence type="ECO:0000256" key="2">
    <source>
        <dbReference type="ARBA" id="ARBA00022670"/>
    </source>
</evidence>
<dbReference type="SMART" id="SM00944">
    <property type="entry name" value="Pro-kuma_activ"/>
    <property type="match status" value="1"/>
</dbReference>
<keyword evidence="11" id="KW-1185">Reference proteome</keyword>
<dbReference type="AlphaFoldDB" id="S4PQM1"/>
<organism evidence="10 11">
    <name type="scientific">Lentilactobacillus otakiensis DSM 19908 = JCM 15040</name>
    <dbReference type="NCBI Taxonomy" id="1423780"/>
    <lineage>
        <taxon>Bacteria</taxon>
        <taxon>Bacillati</taxon>
        <taxon>Bacillota</taxon>
        <taxon>Bacilli</taxon>
        <taxon>Lactobacillales</taxon>
        <taxon>Lactobacillaceae</taxon>
        <taxon>Lentilactobacillus</taxon>
    </lineage>
</organism>
<name>S4PQM1_9LACO</name>
<evidence type="ECO:0000313" key="11">
    <source>
        <dbReference type="Proteomes" id="UP000016361"/>
    </source>
</evidence>
<keyword evidence="6" id="KW-0106">Calcium</keyword>
<keyword evidence="4" id="KW-0378">Hydrolase</keyword>
<reference evidence="11" key="1">
    <citation type="journal article" date="2013" name="Genome Announc.">
        <title>Draft Genome Sequence of D-Branched-Chain Amino Acid Producer Lactobacillus otakiensis JCM 15040T, Isolated from a Traditional Japanese Pickle.</title>
        <authorList>
            <person name="Doi K."/>
            <person name="Mori K."/>
            <person name="Mutaguchi Y."/>
            <person name="Tashiro K."/>
            <person name="Fujino Y."/>
            <person name="Ohmori T."/>
            <person name="Kuhara S."/>
            <person name="Ohshima T."/>
        </authorList>
    </citation>
    <scope>NUCLEOTIDE SEQUENCE [LARGE SCALE GENOMIC DNA]</scope>
    <source>
        <strain evidence="11">JCM 15040</strain>
    </source>
</reference>
<dbReference type="CDD" id="cd04056">
    <property type="entry name" value="Peptidases_S53"/>
    <property type="match status" value="1"/>
</dbReference>
<dbReference type="CDD" id="cd11377">
    <property type="entry name" value="Pro-peptidase_S53"/>
    <property type="match status" value="1"/>
</dbReference>
<dbReference type="OrthoDB" id="9002785at2"/>
<evidence type="ECO:0000313" key="10">
    <source>
        <dbReference type="EMBL" id="GAD17345.1"/>
    </source>
</evidence>
<feature type="chain" id="PRO_5009975417" evidence="8">
    <location>
        <begin position="28"/>
        <end position="642"/>
    </location>
</feature>
<dbReference type="GO" id="GO:0046872">
    <property type="term" value="F:metal ion binding"/>
    <property type="evidence" value="ECO:0007669"/>
    <property type="project" value="UniProtKB-KW"/>
</dbReference>
<keyword evidence="7" id="KW-0865">Zymogen</keyword>
<protein>
    <submittedName>
        <fullName evidence="10">Pro-kumamolisin, activation domain protein</fullName>
    </submittedName>
</protein>
<comment type="caution">
    <text evidence="10">The sequence shown here is derived from an EMBL/GenBank/DDBJ whole genome shotgun (WGS) entry which is preliminary data.</text>
</comment>
<dbReference type="RefSeq" id="WP_020281785.1">
    <property type="nucleotide sequence ID" value="NZ_AZED01000008.1"/>
</dbReference>
<dbReference type="InterPro" id="IPR030400">
    <property type="entry name" value="Sedolisin_dom"/>
</dbReference>
<dbReference type="SUPFAM" id="SSF54897">
    <property type="entry name" value="Protease propeptides/inhibitors"/>
    <property type="match status" value="1"/>
</dbReference>
<dbReference type="InterPro" id="IPR050819">
    <property type="entry name" value="Tripeptidyl-peptidase_I"/>
</dbReference>
<evidence type="ECO:0000256" key="5">
    <source>
        <dbReference type="ARBA" id="ARBA00022825"/>
    </source>
</evidence>
<dbReference type="PROSITE" id="PS00138">
    <property type="entry name" value="SUBTILASE_SER"/>
    <property type="match status" value="1"/>
</dbReference>
<dbReference type="Gene3D" id="3.40.50.200">
    <property type="entry name" value="Peptidase S8/S53 domain"/>
    <property type="match status" value="1"/>
</dbReference>
<evidence type="ECO:0000256" key="8">
    <source>
        <dbReference type="SAM" id="SignalP"/>
    </source>
</evidence>
<keyword evidence="2" id="KW-0645">Protease</keyword>
<feature type="domain" description="Peptidase S53" evidence="9">
    <location>
        <begin position="212"/>
        <end position="642"/>
    </location>
</feature>
<dbReference type="EMBL" id="BASH01000006">
    <property type="protein sequence ID" value="GAD17345.1"/>
    <property type="molecule type" value="Genomic_DNA"/>
</dbReference>
<dbReference type="PANTHER" id="PTHR14218">
    <property type="entry name" value="PROTEASE S8 TRIPEPTIDYL PEPTIDASE I CLN2"/>
    <property type="match status" value="1"/>
</dbReference>
<keyword evidence="3" id="KW-0479">Metal-binding</keyword>
<proteinExistence type="predicted"/>
<evidence type="ECO:0000256" key="6">
    <source>
        <dbReference type="ARBA" id="ARBA00022837"/>
    </source>
</evidence>
<dbReference type="GO" id="GO:0008240">
    <property type="term" value="F:tripeptidyl-peptidase activity"/>
    <property type="evidence" value="ECO:0007669"/>
    <property type="project" value="TreeGrafter"/>
</dbReference>
<keyword evidence="8" id="KW-0732">Signal</keyword>
<evidence type="ECO:0000256" key="4">
    <source>
        <dbReference type="ARBA" id="ARBA00022801"/>
    </source>
</evidence>
<gene>
    <name evidence="10" type="ORF">LOT_1883</name>
</gene>
<dbReference type="GO" id="GO:0006508">
    <property type="term" value="P:proteolysis"/>
    <property type="evidence" value="ECO:0007669"/>
    <property type="project" value="UniProtKB-KW"/>
</dbReference>
<dbReference type="PANTHER" id="PTHR14218:SF15">
    <property type="entry name" value="TRIPEPTIDYL-PEPTIDASE 1"/>
    <property type="match status" value="1"/>
</dbReference>
<dbReference type="InterPro" id="IPR036852">
    <property type="entry name" value="Peptidase_S8/S53_dom_sf"/>
</dbReference>
<dbReference type="STRING" id="1423780.FD05_GL000159"/>
<dbReference type="SUPFAM" id="SSF52743">
    <property type="entry name" value="Subtilisin-like"/>
    <property type="match status" value="1"/>
</dbReference>
<sequence>MNRWVKRSILVGVGFLSVGVSYQAAQAKDDNPIGDTYSAETSPNLFKPTKVKANTETSFDIVLKPRCQQAMLQDALDVNTPGNPNFKKFLTPSAIRDKYGQSTSVTNSWKSYLAKHHLKSFVYDNGLLITVTGKVKYIDKTFKVDMNKATYHSNPLQFGKHAPAIPSDLANSVWTLLGMGTHNPKFVFPNASSAISKSVDNTYAFSGYTKQFVDHYNVQPLYDQGMTGKGQTVGIIGFGAIKKSNAYNFWKHEHASTDMSRYTVKNVPSTMMASNMVSKNDAEATMDVEYAGSVAPQANIRLYWSHNAIPTVMNMVNAYSTAFNENRVSSISSSWGLGSSSLLTMLKNRQVLSPDYLEVLDTILAQGALQGISDFSASGDYGSVPYQTTGVSGTHALRDRSANAVPPMESNPWVTSVGGTTLPFSKNFGTSHNPGSLPFGKVSVAKERSWGVDYLWPAFKNSGLLAQLPDLLSMTGAAGGGGFNKLVATPQYQEGVPGVNTFNARNYLSNLNQPMMDSDLLHGTSTGRNYPDVAADADEMTGYKIYYPVDTLKWVASGGTSIASPQMAAMAAVINSQPGRQRMGFWNGQIYKLAQQSNSPFHPMNDTTDNSNLYYTGQPGTVYNQASGLGTINFAKLAQVYQ</sequence>
<dbReference type="InterPro" id="IPR015366">
    <property type="entry name" value="S53_propep"/>
</dbReference>
<evidence type="ECO:0000256" key="3">
    <source>
        <dbReference type="ARBA" id="ARBA00022723"/>
    </source>
</evidence>
<dbReference type="Pfam" id="PF09286">
    <property type="entry name" value="Pro-kuma_activ"/>
    <property type="match status" value="1"/>
</dbReference>
<dbReference type="GeneID" id="301047454"/>
<keyword evidence="5" id="KW-0720">Serine protease</keyword>
<evidence type="ECO:0000256" key="1">
    <source>
        <dbReference type="ARBA" id="ARBA00001913"/>
    </source>
</evidence>
<dbReference type="InterPro" id="IPR023828">
    <property type="entry name" value="Peptidase_S8_Ser-AS"/>
</dbReference>
<feature type="signal peptide" evidence="8">
    <location>
        <begin position="1"/>
        <end position="27"/>
    </location>
</feature>
<accession>S4PQM1</accession>
<comment type="cofactor">
    <cofactor evidence="1">
        <name>Ca(2+)</name>
        <dbReference type="ChEBI" id="CHEBI:29108"/>
    </cofactor>
</comment>
<dbReference type="eggNOG" id="COG4934">
    <property type="taxonomic scope" value="Bacteria"/>
</dbReference>
<evidence type="ECO:0000259" key="9">
    <source>
        <dbReference type="PROSITE" id="PS51695"/>
    </source>
</evidence>
<evidence type="ECO:0000256" key="7">
    <source>
        <dbReference type="ARBA" id="ARBA00023145"/>
    </source>
</evidence>
<dbReference type="GO" id="GO:0004252">
    <property type="term" value="F:serine-type endopeptidase activity"/>
    <property type="evidence" value="ECO:0007669"/>
    <property type="project" value="InterPro"/>
</dbReference>